<feature type="region of interest" description="Disordered" evidence="1">
    <location>
        <begin position="19"/>
        <end position="90"/>
    </location>
</feature>
<protein>
    <recommendedName>
        <fullName evidence="2">C2H2-type domain-containing protein</fullName>
    </recommendedName>
</protein>
<feature type="domain" description="C2H2-type" evidence="2">
    <location>
        <begin position="95"/>
        <end position="120"/>
    </location>
</feature>
<dbReference type="SMART" id="SM00355">
    <property type="entry name" value="ZnF_C2H2"/>
    <property type="match status" value="3"/>
</dbReference>
<sequence length="184" mass="20809">MPLQPQQTPEAKLLSVKASLQQDNKIGKDNGRTPTAPPMGPEEEDEDIYGAGCSEVRRDGQTFPTDVESDGVPSDQVRPQSPVFHDAQDFPAGSKSCEQCHIEFPASISDEELAKHMQSHFTYECEVCGWHADRETTSTQELQRHRESHEVDEDLRKYCPFCRTFFKDKTPEQVVAHVHTHITN</sequence>
<comment type="caution">
    <text evidence="3">The sequence shown here is derived from an EMBL/GenBank/DDBJ whole genome shotgun (WGS) entry which is preliminary data.</text>
</comment>
<gene>
    <name evidence="3" type="ORF">BSL78_17125</name>
</gene>
<accession>A0A2G8KDG5</accession>
<dbReference type="EMBL" id="MRZV01000671">
    <property type="protein sequence ID" value="PIK46005.1"/>
    <property type="molecule type" value="Genomic_DNA"/>
</dbReference>
<reference evidence="3 4" key="1">
    <citation type="journal article" date="2017" name="PLoS Biol.">
        <title>The sea cucumber genome provides insights into morphological evolution and visceral regeneration.</title>
        <authorList>
            <person name="Zhang X."/>
            <person name="Sun L."/>
            <person name="Yuan J."/>
            <person name="Sun Y."/>
            <person name="Gao Y."/>
            <person name="Zhang L."/>
            <person name="Li S."/>
            <person name="Dai H."/>
            <person name="Hamel J.F."/>
            <person name="Liu C."/>
            <person name="Yu Y."/>
            <person name="Liu S."/>
            <person name="Lin W."/>
            <person name="Guo K."/>
            <person name="Jin S."/>
            <person name="Xu P."/>
            <person name="Storey K.B."/>
            <person name="Huan P."/>
            <person name="Zhang T."/>
            <person name="Zhou Y."/>
            <person name="Zhang J."/>
            <person name="Lin C."/>
            <person name="Li X."/>
            <person name="Xing L."/>
            <person name="Huo D."/>
            <person name="Sun M."/>
            <person name="Wang L."/>
            <person name="Mercier A."/>
            <person name="Li F."/>
            <person name="Yang H."/>
            <person name="Xiang J."/>
        </authorList>
    </citation>
    <scope>NUCLEOTIDE SEQUENCE [LARGE SCALE GENOMIC DNA]</scope>
    <source>
        <strain evidence="3">Shaxun</strain>
        <tissue evidence="3">Muscle</tissue>
    </source>
</reference>
<dbReference type="AlphaFoldDB" id="A0A2G8KDG5"/>
<evidence type="ECO:0000313" key="4">
    <source>
        <dbReference type="Proteomes" id="UP000230750"/>
    </source>
</evidence>
<feature type="domain" description="C2H2-type" evidence="2">
    <location>
        <begin position="157"/>
        <end position="181"/>
    </location>
</feature>
<dbReference type="Proteomes" id="UP000230750">
    <property type="component" value="Unassembled WGS sequence"/>
</dbReference>
<evidence type="ECO:0000259" key="2">
    <source>
        <dbReference type="SMART" id="SM00355"/>
    </source>
</evidence>
<organism evidence="3 4">
    <name type="scientific">Stichopus japonicus</name>
    <name type="common">Sea cucumber</name>
    <dbReference type="NCBI Taxonomy" id="307972"/>
    <lineage>
        <taxon>Eukaryota</taxon>
        <taxon>Metazoa</taxon>
        <taxon>Echinodermata</taxon>
        <taxon>Eleutherozoa</taxon>
        <taxon>Echinozoa</taxon>
        <taxon>Holothuroidea</taxon>
        <taxon>Aspidochirotacea</taxon>
        <taxon>Aspidochirotida</taxon>
        <taxon>Stichopodidae</taxon>
        <taxon>Apostichopus</taxon>
    </lineage>
</organism>
<name>A0A2G8KDG5_STIJA</name>
<proteinExistence type="predicted"/>
<evidence type="ECO:0000256" key="1">
    <source>
        <dbReference type="SAM" id="MobiDB-lite"/>
    </source>
</evidence>
<evidence type="ECO:0000313" key="3">
    <source>
        <dbReference type="EMBL" id="PIK46005.1"/>
    </source>
</evidence>
<feature type="domain" description="C2H2-type" evidence="2">
    <location>
        <begin position="123"/>
        <end position="149"/>
    </location>
</feature>
<dbReference type="Gene3D" id="6.20.250.40">
    <property type="match status" value="1"/>
</dbReference>
<keyword evidence="4" id="KW-1185">Reference proteome</keyword>
<dbReference type="InterPro" id="IPR013087">
    <property type="entry name" value="Znf_C2H2_type"/>
</dbReference>